<gene>
    <name evidence="2" type="ORF">J2S64_003380</name>
</gene>
<sequence>MNSPVLQDADAWTEREQLDFFESAELTDILADVVRPMGLEHAKVSLAELHHRPGAGVSGVFEASNGSTTLYLGATAEKLEKVPEGAVRLDSGQGTVVVWLHPADPLLPGLPLATTPALVEEKWGGGRVLEELRTLAYRPLRRAVLLARFGDGNQLFLKVLRKDAQLLHDKHLALLQAGVPAPTPVGPPMDGVLAFHRARGVPLAEDLMHAPDLPLDPKQIIGLLDSLPQALMEFPARPAWSDRLGWYGHAAQTAVPDQAENIAALIQRLAHILENSRRGELVPSHGDFYEANIFVTDGTITGLLDIDSAGPGYLVDDLACFIGHLAVLPGLDVRYARVGDYLERYAKAFEAELGNRGVSASGLYARAACVVLSLVAGARDESNPDWRLAAMDRLRRVEELAGLAQSAMRTEPTG</sequence>
<dbReference type="EMBL" id="JAVDYI010000001">
    <property type="protein sequence ID" value="MDR7359689.1"/>
    <property type="molecule type" value="Genomic_DNA"/>
</dbReference>
<name>A0ABU2BQQ1_9MICC</name>
<dbReference type="Pfam" id="PF01636">
    <property type="entry name" value="APH"/>
    <property type="match status" value="1"/>
</dbReference>
<dbReference type="InterPro" id="IPR011009">
    <property type="entry name" value="Kinase-like_dom_sf"/>
</dbReference>
<dbReference type="InterPro" id="IPR002575">
    <property type="entry name" value="Aminoglycoside_PTrfase"/>
</dbReference>
<dbReference type="Gene3D" id="3.90.1200.10">
    <property type="match status" value="1"/>
</dbReference>
<keyword evidence="3" id="KW-1185">Reference proteome</keyword>
<dbReference type="RefSeq" id="WP_310292256.1">
    <property type="nucleotide sequence ID" value="NZ_BAAAWO010000001.1"/>
</dbReference>
<evidence type="ECO:0000259" key="1">
    <source>
        <dbReference type="Pfam" id="PF01636"/>
    </source>
</evidence>
<reference evidence="2 3" key="1">
    <citation type="submission" date="2023-07" db="EMBL/GenBank/DDBJ databases">
        <title>Sequencing the genomes of 1000 actinobacteria strains.</title>
        <authorList>
            <person name="Klenk H.-P."/>
        </authorList>
    </citation>
    <scope>NUCLEOTIDE SEQUENCE [LARGE SCALE GENOMIC DNA]</scope>
    <source>
        <strain evidence="2 3">DSM 20167</strain>
    </source>
</reference>
<evidence type="ECO:0000313" key="3">
    <source>
        <dbReference type="Proteomes" id="UP001183817"/>
    </source>
</evidence>
<comment type="caution">
    <text evidence="2">The sequence shown here is derived from an EMBL/GenBank/DDBJ whole genome shotgun (WGS) entry which is preliminary data.</text>
</comment>
<evidence type="ECO:0000313" key="2">
    <source>
        <dbReference type="EMBL" id="MDR7359689.1"/>
    </source>
</evidence>
<organism evidence="2 3">
    <name type="scientific">Paeniglutamicibacter sulfureus</name>
    <dbReference type="NCBI Taxonomy" id="43666"/>
    <lineage>
        <taxon>Bacteria</taxon>
        <taxon>Bacillati</taxon>
        <taxon>Actinomycetota</taxon>
        <taxon>Actinomycetes</taxon>
        <taxon>Micrococcales</taxon>
        <taxon>Micrococcaceae</taxon>
        <taxon>Paeniglutamicibacter</taxon>
    </lineage>
</organism>
<accession>A0ABU2BQQ1</accession>
<proteinExistence type="predicted"/>
<dbReference type="Proteomes" id="UP001183817">
    <property type="component" value="Unassembled WGS sequence"/>
</dbReference>
<feature type="domain" description="Aminoglycoside phosphotransferase" evidence="1">
    <location>
        <begin position="171"/>
        <end position="337"/>
    </location>
</feature>
<dbReference type="SUPFAM" id="SSF56112">
    <property type="entry name" value="Protein kinase-like (PK-like)"/>
    <property type="match status" value="1"/>
</dbReference>
<protein>
    <recommendedName>
        <fullName evidence="1">Aminoglycoside phosphotransferase domain-containing protein</fullName>
    </recommendedName>
</protein>